<evidence type="ECO:0000256" key="1">
    <source>
        <dbReference type="ARBA" id="ARBA00008898"/>
    </source>
</evidence>
<dbReference type="InterPro" id="IPR050268">
    <property type="entry name" value="NADH-dep_flavin_reductase"/>
</dbReference>
<dbReference type="SUPFAM" id="SSF46785">
    <property type="entry name" value="Winged helix' DNA-binding domain"/>
    <property type="match status" value="1"/>
</dbReference>
<reference evidence="4 6" key="1">
    <citation type="submission" date="2015-04" db="EMBL/GenBank/DDBJ databases">
        <title>Genome sequence of Kerstersia gyiorum CG1.</title>
        <authorList>
            <person name="Greninger A.L."/>
            <person name="Kozyreva V."/>
            <person name="Chaturvedi V."/>
        </authorList>
    </citation>
    <scope>NUCLEOTIDE SEQUENCE [LARGE SCALE GENOMIC DNA]</scope>
    <source>
        <strain evidence="4 6">CG1</strain>
    </source>
</reference>
<evidence type="ECO:0000313" key="5">
    <source>
        <dbReference type="EMBL" id="RZS73342.1"/>
    </source>
</evidence>
<dbReference type="Proteomes" id="UP000292039">
    <property type="component" value="Unassembled WGS sequence"/>
</dbReference>
<sequence>MTQASQTGTSIDPRVLRRALGNFATGVTIVTASSPSGERTGVTANSFNSVSLDPPLVLWSLDKRAGSCAVFEQASHFAVNILASDQIPLSNQFARPSADKFAGVAVREGHGGSLLLDGCAASFQCEKHQVIDAGDHWILIGRVLEFEDGGQAPLLYHQGAYSMVLPHPHGARGENAAPQLPSGYQSRLRDNFYYLMTQAVRRYQEDYQPEQLKTGWRAGEARLLMVLDPVQPLSLGALVREADMPMREIDGALALLRERGLVQDSADGVLLSDAGAAEAKAVWEVAQAQQERVFGNFSPAQLHAFRTVLSAVIDSQPRS</sequence>
<dbReference type="PANTHER" id="PTHR30466">
    <property type="entry name" value="FLAVIN REDUCTASE"/>
    <property type="match status" value="1"/>
</dbReference>
<evidence type="ECO:0000256" key="2">
    <source>
        <dbReference type="ARBA" id="ARBA00023002"/>
    </source>
</evidence>
<reference evidence="5 7" key="2">
    <citation type="submission" date="2019-02" db="EMBL/GenBank/DDBJ databases">
        <title>Genomic Encyclopedia of Type Strains, Phase IV (KMG-IV): sequencing the most valuable type-strain genomes for metagenomic binning, comparative biology and taxonomic classification.</title>
        <authorList>
            <person name="Goeker M."/>
        </authorList>
    </citation>
    <scope>NUCLEOTIDE SEQUENCE [LARGE SCALE GENOMIC DNA]</scope>
    <source>
        <strain evidence="5 7">DSM 16618</strain>
    </source>
</reference>
<dbReference type="PANTHER" id="PTHR30466:SF11">
    <property type="entry name" value="FLAVIN-DEPENDENT MONOOXYGENASE, REDUCTASE SUBUNIT HSAB"/>
    <property type="match status" value="1"/>
</dbReference>
<dbReference type="InterPro" id="IPR036390">
    <property type="entry name" value="WH_DNA-bd_sf"/>
</dbReference>
<dbReference type="Pfam" id="PF01613">
    <property type="entry name" value="Flavin_Reduct"/>
    <property type="match status" value="1"/>
</dbReference>
<dbReference type="SMART" id="SM00903">
    <property type="entry name" value="Flavin_Reduct"/>
    <property type="match status" value="1"/>
</dbReference>
<comment type="similarity">
    <text evidence="1">Belongs to the non-flavoprotein flavin reductase family.</text>
</comment>
<accession>A0A171KWS2</accession>
<evidence type="ECO:0000313" key="7">
    <source>
        <dbReference type="Proteomes" id="UP000292039"/>
    </source>
</evidence>
<dbReference type="STRING" id="206506.AAV32_03555"/>
<dbReference type="EMBL" id="SGWZ01000001">
    <property type="protein sequence ID" value="RZS73342.1"/>
    <property type="molecule type" value="Genomic_DNA"/>
</dbReference>
<comment type="caution">
    <text evidence="4">The sequence shown here is derived from an EMBL/GenBank/DDBJ whole genome shotgun (WGS) entry which is preliminary data.</text>
</comment>
<proteinExistence type="inferred from homology"/>
<dbReference type="InterPro" id="IPR002563">
    <property type="entry name" value="Flavin_Rdtase-like_dom"/>
</dbReference>
<dbReference type="InterPro" id="IPR012349">
    <property type="entry name" value="Split_barrel_FMN-bd"/>
</dbReference>
<dbReference type="NCBIfam" id="NF045919">
    <property type="entry name" value="HphnlacHdxRed"/>
    <property type="match status" value="1"/>
</dbReference>
<dbReference type="PATRIC" id="fig|206506.3.peg.779"/>
<dbReference type="GO" id="GO:0042602">
    <property type="term" value="F:riboflavin reductase (NADPH) activity"/>
    <property type="evidence" value="ECO:0007669"/>
    <property type="project" value="TreeGrafter"/>
</dbReference>
<evidence type="ECO:0000313" key="4">
    <source>
        <dbReference type="EMBL" id="KKO73339.1"/>
    </source>
</evidence>
<dbReference type="AlphaFoldDB" id="A0A171KWS2"/>
<dbReference type="EMBL" id="LBNE01000001">
    <property type="protein sequence ID" value="KKO73339.1"/>
    <property type="molecule type" value="Genomic_DNA"/>
</dbReference>
<dbReference type="Proteomes" id="UP000078084">
    <property type="component" value="Unassembled WGS sequence"/>
</dbReference>
<dbReference type="OrthoDB" id="9792858at2"/>
<evidence type="ECO:0000259" key="3">
    <source>
        <dbReference type="SMART" id="SM00903"/>
    </source>
</evidence>
<evidence type="ECO:0000313" key="6">
    <source>
        <dbReference type="Proteomes" id="UP000078084"/>
    </source>
</evidence>
<feature type="domain" description="Flavin reductase like" evidence="3">
    <location>
        <begin position="20"/>
        <end position="163"/>
    </location>
</feature>
<keyword evidence="2" id="KW-0560">Oxidoreductase</keyword>
<name>A0A171KWS2_9BURK</name>
<dbReference type="GeneID" id="99727963"/>
<dbReference type="Gene3D" id="1.10.10.10">
    <property type="entry name" value="Winged helix-like DNA-binding domain superfamily/Winged helix DNA-binding domain"/>
    <property type="match status" value="1"/>
</dbReference>
<dbReference type="Gene3D" id="2.30.110.10">
    <property type="entry name" value="Electron Transport, Fmn-binding Protein, Chain A"/>
    <property type="match status" value="1"/>
</dbReference>
<dbReference type="GO" id="GO:0010181">
    <property type="term" value="F:FMN binding"/>
    <property type="evidence" value="ECO:0007669"/>
    <property type="project" value="InterPro"/>
</dbReference>
<protein>
    <submittedName>
        <fullName evidence="4">Flavin oxidoreductase</fullName>
    </submittedName>
    <submittedName>
        <fullName evidence="5">Flavin reductase (DIM6/NTAB) family NADH-FMN oxidoreductase RutF</fullName>
    </submittedName>
</protein>
<dbReference type="RefSeq" id="WP_068367528.1">
    <property type="nucleotide sequence ID" value="NZ_CBCSEB010000010.1"/>
</dbReference>
<keyword evidence="6" id="KW-1185">Reference proteome</keyword>
<dbReference type="InterPro" id="IPR036388">
    <property type="entry name" value="WH-like_DNA-bd_sf"/>
</dbReference>
<organism evidence="4 6">
    <name type="scientific">Kerstersia gyiorum</name>
    <dbReference type="NCBI Taxonomy" id="206506"/>
    <lineage>
        <taxon>Bacteria</taxon>
        <taxon>Pseudomonadati</taxon>
        <taxon>Pseudomonadota</taxon>
        <taxon>Betaproteobacteria</taxon>
        <taxon>Burkholderiales</taxon>
        <taxon>Alcaligenaceae</taxon>
        <taxon>Kerstersia</taxon>
    </lineage>
</organism>
<gene>
    <name evidence="4" type="ORF">AAV32_03555</name>
    <name evidence="5" type="ORF">EV679_0533</name>
</gene>
<dbReference type="SUPFAM" id="SSF50475">
    <property type="entry name" value="FMN-binding split barrel"/>
    <property type="match status" value="1"/>
</dbReference>